<dbReference type="PATRIC" id="fig|1423755.3.peg.886"/>
<dbReference type="Proteomes" id="UP000051054">
    <property type="component" value="Unassembled WGS sequence"/>
</dbReference>
<keyword evidence="2" id="KW-1185">Reference proteome</keyword>
<comment type="caution">
    <text evidence="1">The sequence shown here is derived from an EMBL/GenBank/DDBJ whole genome shotgun (WGS) entry which is preliminary data.</text>
</comment>
<gene>
    <name evidence="1" type="ORF">FC40_GL000832</name>
</gene>
<reference evidence="1 2" key="1">
    <citation type="journal article" date="2015" name="Genome Announc.">
        <title>Expanding the biotechnology potential of lactobacilli through comparative genomics of 213 strains and associated genera.</title>
        <authorList>
            <person name="Sun Z."/>
            <person name="Harris H.M."/>
            <person name="McCann A."/>
            <person name="Guo C."/>
            <person name="Argimon S."/>
            <person name="Zhang W."/>
            <person name="Yang X."/>
            <person name="Jeffery I.B."/>
            <person name="Cooney J.C."/>
            <person name="Kagawa T.F."/>
            <person name="Liu W."/>
            <person name="Song Y."/>
            <person name="Salvetti E."/>
            <person name="Wrobel A."/>
            <person name="Rasinkangas P."/>
            <person name="Parkhill J."/>
            <person name="Rea M.C."/>
            <person name="O'Sullivan O."/>
            <person name="Ritari J."/>
            <person name="Douillard F.P."/>
            <person name="Paul Ross R."/>
            <person name="Yang R."/>
            <person name="Briner A.E."/>
            <person name="Felis G.E."/>
            <person name="de Vos W.M."/>
            <person name="Barrangou R."/>
            <person name="Klaenhammer T.R."/>
            <person name="Caufield P.W."/>
            <person name="Cui Y."/>
            <person name="Zhang H."/>
            <person name="O'Toole P.W."/>
        </authorList>
    </citation>
    <scope>NUCLEOTIDE SEQUENCE [LARGE SCALE GENOMIC DNA]</scope>
    <source>
        <strain evidence="1 2">DSM 18933</strain>
    </source>
</reference>
<evidence type="ECO:0000313" key="2">
    <source>
        <dbReference type="Proteomes" id="UP000051054"/>
    </source>
</evidence>
<dbReference type="AlphaFoldDB" id="A0A0R1WVM3"/>
<dbReference type="eggNOG" id="COG0457">
    <property type="taxonomic scope" value="Bacteria"/>
</dbReference>
<organism evidence="1 2">
    <name type="scientific">Ligilactobacillus hayakitensis DSM 18933 = JCM 14209</name>
    <dbReference type="NCBI Taxonomy" id="1423755"/>
    <lineage>
        <taxon>Bacteria</taxon>
        <taxon>Bacillati</taxon>
        <taxon>Bacillota</taxon>
        <taxon>Bacilli</taxon>
        <taxon>Lactobacillales</taxon>
        <taxon>Lactobacillaceae</taxon>
        <taxon>Ligilactobacillus</taxon>
    </lineage>
</organism>
<dbReference type="OrthoDB" id="2318430at2"/>
<proteinExistence type="predicted"/>
<dbReference type="STRING" id="1423755.FC40_GL000832"/>
<protein>
    <recommendedName>
        <fullName evidence="3">TPR repeat-containing protein</fullName>
    </recommendedName>
</protein>
<sequence>MVEKNNLEKAQLLLENKMFGEAQEILENEYLRKRTFKVNNMLSTCYMLQKKNQEAFETMQEYIEEYTKDNVKFEKYITVGIRAGKILKIQQYLADIAEYMTDYEANLFNKLVLEVQNEVKQTKEYQQVKKQLKYLGMLPKLEQYKFINQCYCLEKNVFYENVQIALVDNDVHPLVKGMIIFELEKLHETNLINVLSITGQKLEIRPNKLDNPIEISNNLVKYLSESINDPVKLKYAEQNIYLKIMMIFYDDIMLKNQSELLEVLTPGFGINDRDKNDFSLGQMLENHLRSLEI</sequence>
<name>A0A0R1WVM3_9LACO</name>
<accession>A0A0R1WVM3</accession>
<evidence type="ECO:0008006" key="3">
    <source>
        <dbReference type="Google" id="ProtNLM"/>
    </source>
</evidence>
<evidence type="ECO:0000313" key="1">
    <source>
        <dbReference type="EMBL" id="KRM19043.1"/>
    </source>
</evidence>
<dbReference type="RefSeq" id="WP_025021691.1">
    <property type="nucleotide sequence ID" value="NZ_AZGD01000090.1"/>
</dbReference>
<dbReference type="EMBL" id="AZGD01000090">
    <property type="protein sequence ID" value="KRM19043.1"/>
    <property type="molecule type" value="Genomic_DNA"/>
</dbReference>